<dbReference type="AlphaFoldDB" id="A0A382YLB3"/>
<gene>
    <name evidence="2" type="ORF">METZ01_LOCUS436665</name>
</gene>
<evidence type="ECO:0000313" key="2">
    <source>
        <dbReference type="EMBL" id="SVD83811.1"/>
    </source>
</evidence>
<dbReference type="InterPro" id="IPR001732">
    <property type="entry name" value="UDP-Glc/GDP-Man_DH_N"/>
</dbReference>
<dbReference type="GO" id="GO:0051287">
    <property type="term" value="F:NAD binding"/>
    <property type="evidence" value="ECO:0007669"/>
    <property type="project" value="InterPro"/>
</dbReference>
<feature type="domain" description="UDP-glucose/GDP-mannose dehydrogenase N-terminal" evidence="1">
    <location>
        <begin position="7"/>
        <end position="50"/>
    </location>
</feature>
<feature type="non-terminal residue" evidence="2">
    <location>
        <position position="55"/>
    </location>
</feature>
<name>A0A382YLB3_9ZZZZ</name>
<protein>
    <recommendedName>
        <fullName evidence="1">UDP-glucose/GDP-mannose dehydrogenase N-terminal domain-containing protein</fullName>
    </recommendedName>
</protein>
<proteinExistence type="predicted"/>
<accession>A0A382YLB3</accession>
<organism evidence="2">
    <name type="scientific">marine metagenome</name>
    <dbReference type="NCBI Taxonomy" id="408172"/>
    <lineage>
        <taxon>unclassified sequences</taxon>
        <taxon>metagenomes</taxon>
        <taxon>ecological metagenomes</taxon>
    </lineage>
</organism>
<dbReference type="InterPro" id="IPR036291">
    <property type="entry name" value="NAD(P)-bd_dom_sf"/>
</dbReference>
<dbReference type="SUPFAM" id="SSF51735">
    <property type="entry name" value="NAD(P)-binding Rossmann-fold domains"/>
    <property type="match status" value="1"/>
</dbReference>
<dbReference type="EMBL" id="UINC01176605">
    <property type="protein sequence ID" value="SVD83811.1"/>
    <property type="molecule type" value="Genomic_DNA"/>
</dbReference>
<evidence type="ECO:0000259" key="1">
    <source>
        <dbReference type="Pfam" id="PF03721"/>
    </source>
</evidence>
<dbReference type="GO" id="GO:0016616">
    <property type="term" value="F:oxidoreductase activity, acting on the CH-OH group of donors, NAD or NADP as acceptor"/>
    <property type="evidence" value="ECO:0007669"/>
    <property type="project" value="InterPro"/>
</dbReference>
<reference evidence="2" key="1">
    <citation type="submission" date="2018-05" db="EMBL/GenBank/DDBJ databases">
        <authorList>
            <person name="Lanie J.A."/>
            <person name="Ng W.-L."/>
            <person name="Kazmierczak K.M."/>
            <person name="Andrzejewski T.M."/>
            <person name="Davidsen T.M."/>
            <person name="Wayne K.J."/>
            <person name="Tettelin H."/>
            <person name="Glass J.I."/>
            <person name="Rusch D."/>
            <person name="Podicherti R."/>
            <person name="Tsui H.-C.T."/>
            <person name="Winkler M.E."/>
        </authorList>
    </citation>
    <scope>NUCLEOTIDE SEQUENCE</scope>
</reference>
<sequence length="55" mass="5657">MFMGDALTVIGLGYVGLPLSQEACRSGFQVTGLDVSTTVLDGLAAGRSHVDDLSD</sequence>
<dbReference type="Gene3D" id="3.40.50.720">
    <property type="entry name" value="NAD(P)-binding Rossmann-like Domain"/>
    <property type="match status" value="1"/>
</dbReference>
<dbReference type="Pfam" id="PF03721">
    <property type="entry name" value="UDPG_MGDP_dh_N"/>
    <property type="match status" value="1"/>
</dbReference>